<dbReference type="Pfam" id="PF02685">
    <property type="entry name" value="Glucokinase"/>
    <property type="match status" value="1"/>
</dbReference>
<dbReference type="Proteomes" id="UP000054858">
    <property type="component" value="Unassembled WGS sequence"/>
</dbReference>
<keyword evidence="1 4" id="KW-0808">Transferase</keyword>
<dbReference type="InterPro" id="IPR050201">
    <property type="entry name" value="Bacterial_glucokinase"/>
</dbReference>
<dbReference type="GO" id="GO:0005524">
    <property type="term" value="F:ATP binding"/>
    <property type="evidence" value="ECO:0007669"/>
    <property type="project" value="InterPro"/>
</dbReference>
<dbReference type="EMBL" id="LNYP01000029">
    <property type="protein sequence ID" value="KTD37912.1"/>
    <property type="molecule type" value="Genomic_DNA"/>
</dbReference>
<comment type="caution">
    <text evidence="4">The sequence shown here is derived from an EMBL/GenBank/DDBJ whole genome shotgun (WGS) entry which is preliminary data.</text>
</comment>
<evidence type="ECO:0000256" key="3">
    <source>
        <dbReference type="RuleBase" id="RU004046"/>
    </source>
</evidence>
<sequence length="160" mass="18057">MSNSLPFNERVAIVADIGGTNARFACVDVNHLMIKNIVIYRCADFPSFADVFLAYQQQQKLTAVKQAVIAVACPVQNDFIRMTNFHWQFSVDEMKQHLSLNRSIVLNDFTAAAMSLTKLPSNKATLARFEAKGRFHEFNRQIATYVVTAEQPGLLERLCI</sequence>
<keyword evidence="2 4" id="KW-0418">Kinase</keyword>
<evidence type="ECO:0000313" key="4">
    <source>
        <dbReference type="EMBL" id="KTD37912.1"/>
    </source>
</evidence>
<protein>
    <submittedName>
        <fullName evidence="4">Glucokinase</fullName>
        <ecNumber evidence="4">2.7.1.2</ecNumber>
    </submittedName>
</protein>
<dbReference type="Gene3D" id="3.30.420.40">
    <property type="match status" value="1"/>
</dbReference>
<dbReference type="InterPro" id="IPR043129">
    <property type="entry name" value="ATPase_NBD"/>
</dbReference>
<organism evidence="4 5">
    <name type="scientific">Legionella oakridgensis</name>
    <dbReference type="NCBI Taxonomy" id="29423"/>
    <lineage>
        <taxon>Bacteria</taxon>
        <taxon>Pseudomonadati</taxon>
        <taxon>Pseudomonadota</taxon>
        <taxon>Gammaproteobacteria</taxon>
        <taxon>Legionellales</taxon>
        <taxon>Legionellaceae</taxon>
        <taxon>Legionella</taxon>
    </lineage>
</organism>
<dbReference type="PATRIC" id="fig|29423.5.peg.1663"/>
<name>A0A0W0X063_9GAMM</name>
<accession>A0A0W0X063</accession>
<dbReference type="InterPro" id="IPR003836">
    <property type="entry name" value="Glucokinase"/>
</dbReference>
<dbReference type="RefSeq" id="WP_025385849.1">
    <property type="nucleotide sequence ID" value="NZ_KV441806.1"/>
</dbReference>
<reference evidence="4 5" key="1">
    <citation type="submission" date="2015-11" db="EMBL/GenBank/DDBJ databases">
        <title>Genomic analysis of 38 Legionella species identifies large and diverse effector repertoires.</title>
        <authorList>
            <person name="Burstein D."/>
            <person name="Amaro F."/>
            <person name="Zusman T."/>
            <person name="Lifshitz Z."/>
            <person name="Cohen O."/>
            <person name="Gilbert J.A."/>
            <person name="Pupko T."/>
            <person name="Shuman H.A."/>
            <person name="Segal G."/>
        </authorList>
    </citation>
    <scope>NUCLEOTIDE SEQUENCE [LARGE SCALE GENOMIC DNA]</scope>
    <source>
        <strain evidence="4 5">Oak Ridge-10</strain>
    </source>
</reference>
<dbReference type="PANTHER" id="PTHR47690:SF1">
    <property type="entry name" value="GLUCOKINASE"/>
    <property type="match status" value="1"/>
</dbReference>
<dbReference type="PANTHER" id="PTHR47690">
    <property type="entry name" value="GLUCOKINASE"/>
    <property type="match status" value="1"/>
</dbReference>
<dbReference type="GO" id="GO:0005536">
    <property type="term" value="F:D-glucose binding"/>
    <property type="evidence" value="ECO:0007669"/>
    <property type="project" value="InterPro"/>
</dbReference>
<dbReference type="AlphaFoldDB" id="A0A0W0X063"/>
<gene>
    <name evidence="4" type="primary">glk</name>
    <name evidence="4" type="ORF">Loak_1588</name>
</gene>
<evidence type="ECO:0000313" key="5">
    <source>
        <dbReference type="Proteomes" id="UP000054858"/>
    </source>
</evidence>
<proteinExistence type="inferred from homology"/>
<dbReference type="EC" id="2.7.1.2" evidence="4"/>
<dbReference type="GO" id="GO:0004340">
    <property type="term" value="F:glucokinase activity"/>
    <property type="evidence" value="ECO:0007669"/>
    <property type="project" value="UniProtKB-EC"/>
</dbReference>
<dbReference type="SUPFAM" id="SSF53067">
    <property type="entry name" value="Actin-like ATPase domain"/>
    <property type="match status" value="1"/>
</dbReference>
<evidence type="ECO:0000256" key="1">
    <source>
        <dbReference type="ARBA" id="ARBA00022679"/>
    </source>
</evidence>
<dbReference type="GO" id="GO:0005829">
    <property type="term" value="C:cytosol"/>
    <property type="evidence" value="ECO:0007669"/>
    <property type="project" value="TreeGrafter"/>
</dbReference>
<comment type="similarity">
    <text evidence="3">Belongs to the bacterial glucokinase family.</text>
</comment>
<evidence type="ECO:0000256" key="2">
    <source>
        <dbReference type="ARBA" id="ARBA00022777"/>
    </source>
</evidence>
<dbReference type="GO" id="GO:0006096">
    <property type="term" value="P:glycolytic process"/>
    <property type="evidence" value="ECO:0007669"/>
    <property type="project" value="InterPro"/>
</dbReference>